<dbReference type="GO" id="GO:0032456">
    <property type="term" value="P:endocytic recycling"/>
    <property type="evidence" value="ECO:0007669"/>
    <property type="project" value="TreeGrafter"/>
</dbReference>
<dbReference type="EMBL" id="UZAK01002839">
    <property type="protein sequence ID" value="VDO76940.1"/>
    <property type="molecule type" value="Genomic_DNA"/>
</dbReference>
<reference evidence="3 4" key="2">
    <citation type="submission" date="2018-11" db="EMBL/GenBank/DDBJ databases">
        <authorList>
            <consortium name="Pathogen Informatics"/>
        </authorList>
    </citation>
    <scope>NUCLEOTIDE SEQUENCE [LARGE SCALE GENOMIC DNA]</scope>
    <source>
        <strain evidence="3">Dakar</strain>
        <strain evidence="4">Dakar, Senegal</strain>
    </source>
</reference>
<proteinExistence type="predicted"/>
<evidence type="ECO:0000313" key="4">
    <source>
        <dbReference type="Proteomes" id="UP000279833"/>
    </source>
</evidence>
<feature type="domain" description="Vps52 coiled-coil" evidence="2">
    <location>
        <begin position="44"/>
        <end position="106"/>
    </location>
</feature>
<evidence type="ECO:0000256" key="1">
    <source>
        <dbReference type="ARBA" id="ARBA00017083"/>
    </source>
</evidence>
<reference evidence="5" key="1">
    <citation type="submission" date="2016-06" db="UniProtKB">
        <authorList>
            <consortium name="WormBaseParasite"/>
        </authorList>
    </citation>
    <scope>IDENTIFICATION</scope>
</reference>
<keyword evidence="4" id="KW-1185">Reference proteome</keyword>
<dbReference type="GO" id="GO:0006896">
    <property type="term" value="P:Golgi to vacuole transport"/>
    <property type="evidence" value="ECO:0007669"/>
    <property type="project" value="TreeGrafter"/>
</dbReference>
<dbReference type="PANTHER" id="PTHR14190:SF7">
    <property type="entry name" value="VACUOLAR PROTEIN SORTING-ASSOCIATED PROTEIN 52 HOMOLOG"/>
    <property type="match status" value="1"/>
</dbReference>
<evidence type="ECO:0000259" key="2">
    <source>
        <dbReference type="Pfam" id="PF04129"/>
    </source>
</evidence>
<gene>
    <name evidence="3" type="ORF">SCUD_LOCUS2784</name>
</gene>
<dbReference type="GO" id="GO:0000938">
    <property type="term" value="C:GARP complex"/>
    <property type="evidence" value="ECO:0007669"/>
    <property type="project" value="TreeGrafter"/>
</dbReference>
<dbReference type="WBParaSite" id="SCUD_0000278301-mRNA-1">
    <property type="protein sequence ID" value="SCUD_0000278301-mRNA-1"/>
    <property type="gene ID" value="SCUD_0000278301"/>
</dbReference>
<accession>A0A183JJA8</accession>
<dbReference type="Pfam" id="PF04129">
    <property type="entry name" value="Vps52_CC"/>
    <property type="match status" value="1"/>
</dbReference>
<evidence type="ECO:0000313" key="3">
    <source>
        <dbReference type="EMBL" id="VDO76940.1"/>
    </source>
</evidence>
<dbReference type="InterPro" id="IPR007258">
    <property type="entry name" value="Vps52"/>
</dbReference>
<sequence>MNVDESLKTEIEEIALKSGIDVRDYAAQVESELTKIEESLIKTYITVSPEVASLHNQIISCDAILERIENILTNFHEDLGAISTEIQDLQSKSLQMNTRLQNRQVCYCTVMS</sequence>
<dbReference type="InterPro" id="IPR048319">
    <property type="entry name" value="Vps52_CC"/>
</dbReference>
<dbReference type="GO" id="GO:0019905">
    <property type="term" value="F:syntaxin binding"/>
    <property type="evidence" value="ECO:0007669"/>
    <property type="project" value="TreeGrafter"/>
</dbReference>
<evidence type="ECO:0000313" key="5">
    <source>
        <dbReference type="WBParaSite" id="SCUD_0000278301-mRNA-1"/>
    </source>
</evidence>
<organism evidence="5">
    <name type="scientific">Schistosoma curassoni</name>
    <dbReference type="NCBI Taxonomy" id="6186"/>
    <lineage>
        <taxon>Eukaryota</taxon>
        <taxon>Metazoa</taxon>
        <taxon>Spiralia</taxon>
        <taxon>Lophotrochozoa</taxon>
        <taxon>Platyhelminthes</taxon>
        <taxon>Trematoda</taxon>
        <taxon>Digenea</taxon>
        <taxon>Strigeidida</taxon>
        <taxon>Schistosomatoidea</taxon>
        <taxon>Schistosomatidae</taxon>
        <taxon>Schistosoma</taxon>
    </lineage>
</organism>
<dbReference type="GO" id="GO:0005829">
    <property type="term" value="C:cytosol"/>
    <property type="evidence" value="ECO:0007669"/>
    <property type="project" value="GOC"/>
</dbReference>
<dbReference type="PANTHER" id="PTHR14190">
    <property type="entry name" value="SUPPRESSOR OF ACTIN MUTATIONS 2/VACUOLAR PROTEIN SORTING 52"/>
    <property type="match status" value="1"/>
</dbReference>
<dbReference type="Proteomes" id="UP000279833">
    <property type="component" value="Unassembled WGS sequence"/>
</dbReference>
<dbReference type="AlphaFoldDB" id="A0A183JJA8"/>
<dbReference type="STRING" id="6186.A0A183JJA8"/>
<protein>
    <recommendedName>
        <fullName evidence="1">Vacuolar protein sorting-associated protein 52 homolog</fullName>
    </recommendedName>
</protein>
<dbReference type="GO" id="GO:0042147">
    <property type="term" value="P:retrograde transport, endosome to Golgi"/>
    <property type="evidence" value="ECO:0007669"/>
    <property type="project" value="TreeGrafter"/>
</dbReference>
<name>A0A183JJA8_9TREM</name>